<comment type="caution">
    <text evidence="5">The sequence shown here is derived from an EMBL/GenBank/DDBJ whole genome shotgun (WGS) entry which is preliminary data.</text>
</comment>
<dbReference type="InterPro" id="IPR049354">
    <property type="entry name" value="GpP-like_N"/>
</dbReference>
<evidence type="ECO:0000256" key="1">
    <source>
        <dbReference type="SAM" id="MobiDB-lite"/>
    </source>
</evidence>
<dbReference type="Gene3D" id="3.55.50.10">
    <property type="entry name" value="Baseplate protein-like domains"/>
    <property type="match status" value="1"/>
</dbReference>
<dbReference type="Pfam" id="PF21683">
    <property type="entry name" value="GpP-like_1st"/>
    <property type="match status" value="1"/>
</dbReference>
<dbReference type="EMBL" id="LUAW01000020">
    <property type="protein sequence ID" value="KYQ72045.1"/>
    <property type="molecule type" value="Genomic_DNA"/>
</dbReference>
<dbReference type="InterPro" id="IPR053981">
    <property type="entry name" value="Gp44/GpP-like_2nd"/>
</dbReference>
<feature type="domain" description="Baseplate hub protein gp44/GpP-like second" evidence="4">
    <location>
        <begin position="99"/>
        <end position="183"/>
    </location>
</feature>
<accession>A0A151Y210</accession>
<feature type="region of interest" description="Disordered" evidence="1">
    <location>
        <begin position="337"/>
        <end position="375"/>
    </location>
</feature>
<dbReference type="Pfam" id="PF22174">
    <property type="entry name" value="NMB1110-like_C"/>
    <property type="match status" value="1"/>
</dbReference>
<dbReference type="Pfam" id="PF22255">
    <property type="entry name" value="Gp44-like_2nd"/>
    <property type="match status" value="1"/>
</dbReference>
<evidence type="ECO:0000259" key="3">
    <source>
        <dbReference type="Pfam" id="PF22174"/>
    </source>
</evidence>
<feature type="domain" description="Tail protein NMB1110-like C-terminal" evidence="3">
    <location>
        <begin position="275"/>
        <end position="341"/>
    </location>
</feature>
<dbReference type="InterPro" id="IPR054034">
    <property type="entry name" value="NMB1110-like_C"/>
</dbReference>
<name>A0A151Y210_9GAMM</name>
<keyword evidence="6" id="KW-1185">Reference proteome</keyword>
<dbReference type="InterPro" id="IPR023399">
    <property type="entry name" value="Baseplate-like_2-layer_sand"/>
</dbReference>
<feature type="domain" description="Baseplate hub protein gp44-like N-terminal" evidence="2">
    <location>
        <begin position="12"/>
        <end position="97"/>
    </location>
</feature>
<reference evidence="5 6" key="1">
    <citation type="submission" date="2016-03" db="EMBL/GenBank/DDBJ databases">
        <title>Acinetobacter genomospecies 28 strain ANC 4149.</title>
        <authorList>
            <person name="Radolfova-Krizova L."/>
            <person name="Nemec A."/>
        </authorList>
    </citation>
    <scope>NUCLEOTIDE SEQUENCE [LARGE SCALE GENOMIC DNA]</scope>
    <source>
        <strain evidence="5 6">ANC 4149</strain>
    </source>
</reference>
<evidence type="ECO:0000259" key="4">
    <source>
        <dbReference type="Pfam" id="PF22255"/>
    </source>
</evidence>
<dbReference type="OrthoDB" id="9016931at2"/>
<dbReference type="AlphaFoldDB" id="A0A151Y210"/>
<dbReference type="STRING" id="1806892.AZH43_12585"/>
<organism evidence="5 6">
    <name type="scientific">Acinetobacter pragensis</name>
    <dbReference type="NCBI Taxonomy" id="1806892"/>
    <lineage>
        <taxon>Bacteria</taxon>
        <taxon>Pseudomonadati</taxon>
        <taxon>Pseudomonadota</taxon>
        <taxon>Gammaproteobacteria</taxon>
        <taxon>Moraxellales</taxon>
        <taxon>Moraxellaceae</taxon>
        <taxon>Acinetobacter</taxon>
    </lineage>
</organism>
<dbReference type="RefSeq" id="WP_067668988.1">
    <property type="nucleotide sequence ID" value="NZ_CBCSIK010000001.1"/>
</dbReference>
<dbReference type="Gene3D" id="3.30.1920.10">
    <property type="entry name" value="Baseplate protein-like domains - 2 layer sandwich fold"/>
    <property type="match status" value="1"/>
</dbReference>
<dbReference type="SUPFAM" id="SSF69279">
    <property type="entry name" value="Phage tail proteins"/>
    <property type="match status" value="2"/>
</dbReference>
<sequence>MQDNLKDNQGNEIILQIGGYQIRGWDAISIDSQIDTPAENWSFKLFQVDGDPLPNDIAGAKDIKVFYNKELVLTSIADKVAEAVSRDGYGLEISGRDLAGQLIDCSVPIFSGRQLTLEALLSQYVLAGDLGAKIHNVRIQNNAWLKNKVSVEPGEALWDAIAKAAAVTGQHVWLEPDGTLVVGDPFAAPYVVQTALRLLKPLDNSNNVLDLSYVNDVSSVFNEIKILGQDTKGSHVLSTATSNTQYGFNRLKIISLGDVETKAEADAALEKIKKDNDLQAYSLDATVSGWTIDGKVWTPGWYLNLETNALSNATAKWAVYGRTLMLSRAEGKTTKLKMKRQGDWAQPLLHKEPVKQTSKRKKTNKDKAKTTGAQK</sequence>
<dbReference type="Proteomes" id="UP000076276">
    <property type="component" value="Unassembled WGS sequence"/>
</dbReference>
<evidence type="ECO:0008006" key="7">
    <source>
        <dbReference type="Google" id="ProtNLM"/>
    </source>
</evidence>
<protein>
    <recommendedName>
        <fullName evidence="7">Phage tail protein</fullName>
    </recommendedName>
</protein>
<evidence type="ECO:0000313" key="6">
    <source>
        <dbReference type="Proteomes" id="UP000076276"/>
    </source>
</evidence>
<gene>
    <name evidence="5" type="ORF">AZH43_12585</name>
</gene>
<dbReference type="Gene3D" id="2.30.300.10">
    <property type="entry name" value="Baseplate protein-like domain - beta roll fold"/>
    <property type="match status" value="1"/>
</dbReference>
<proteinExistence type="predicted"/>
<evidence type="ECO:0000313" key="5">
    <source>
        <dbReference type="EMBL" id="KYQ72045.1"/>
    </source>
</evidence>
<evidence type="ECO:0000259" key="2">
    <source>
        <dbReference type="Pfam" id="PF21683"/>
    </source>
</evidence>